<proteinExistence type="predicted"/>
<dbReference type="AlphaFoldDB" id="X0ZZE8"/>
<gene>
    <name evidence="1" type="ORF">S01H4_32615</name>
</gene>
<reference evidence="1" key="1">
    <citation type="journal article" date="2014" name="Front. Microbiol.">
        <title>High frequency of phylogenetically diverse reductive dehalogenase-homologous genes in deep subseafloor sedimentary metagenomes.</title>
        <authorList>
            <person name="Kawai M."/>
            <person name="Futagami T."/>
            <person name="Toyoda A."/>
            <person name="Takaki Y."/>
            <person name="Nishi S."/>
            <person name="Hori S."/>
            <person name="Arai W."/>
            <person name="Tsubouchi T."/>
            <person name="Morono Y."/>
            <person name="Uchiyama I."/>
            <person name="Ito T."/>
            <person name="Fujiyama A."/>
            <person name="Inagaki F."/>
            <person name="Takami H."/>
        </authorList>
    </citation>
    <scope>NUCLEOTIDE SEQUENCE</scope>
    <source>
        <strain evidence="1">Expedition CK06-06</strain>
    </source>
</reference>
<organism evidence="1">
    <name type="scientific">marine sediment metagenome</name>
    <dbReference type="NCBI Taxonomy" id="412755"/>
    <lineage>
        <taxon>unclassified sequences</taxon>
        <taxon>metagenomes</taxon>
        <taxon>ecological metagenomes</taxon>
    </lineage>
</organism>
<evidence type="ECO:0000313" key="1">
    <source>
        <dbReference type="EMBL" id="GAG74929.1"/>
    </source>
</evidence>
<dbReference type="EMBL" id="BART01017076">
    <property type="protein sequence ID" value="GAG74929.1"/>
    <property type="molecule type" value="Genomic_DNA"/>
</dbReference>
<protein>
    <submittedName>
        <fullName evidence="1">Uncharacterized protein</fullName>
    </submittedName>
</protein>
<accession>X0ZZE8</accession>
<sequence length="48" mass="5648">MESRDWKELTITKKTTKVYELQFTKNGSAETIAGWTIYFTVKQNMKDS</sequence>
<feature type="non-terminal residue" evidence="1">
    <location>
        <position position="48"/>
    </location>
</feature>
<comment type="caution">
    <text evidence="1">The sequence shown here is derived from an EMBL/GenBank/DDBJ whole genome shotgun (WGS) entry which is preliminary data.</text>
</comment>
<name>X0ZZE8_9ZZZZ</name>